<gene>
    <name evidence="1" type="ORF">S06H3_43546</name>
</gene>
<name>X1QSD7_9ZZZZ</name>
<feature type="non-terminal residue" evidence="1">
    <location>
        <position position="1"/>
    </location>
</feature>
<dbReference type="EMBL" id="BARV01027019">
    <property type="protein sequence ID" value="GAI46179.1"/>
    <property type="molecule type" value="Genomic_DNA"/>
</dbReference>
<comment type="caution">
    <text evidence="1">The sequence shown here is derived from an EMBL/GenBank/DDBJ whole genome shotgun (WGS) entry which is preliminary data.</text>
</comment>
<dbReference type="AlphaFoldDB" id="X1QSD7"/>
<sequence>GREDRGAKRSNLVQNAIVWATGSRRLMTVADKLARMNRKPAGAANETQDVRGD</sequence>
<proteinExistence type="predicted"/>
<organism evidence="1">
    <name type="scientific">marine sediment metagenome</name>
    <dbReference type="NCBI Taxonomy" id="412755"/>
    <lineage>
        <taxon>unclassified sequences</taxon>
        <taxon>metagenomes</taxon>
        <taxon>ecological metagenomes</taxon>
    </lineage>
</organism>
<reference evidence="1" key="1">
    <citation type="journal article" date="2014" name="Front. Microbiol.">
        <title>High frequency of phylogenetically diverse reductive dehalogenase-homologous genes in deep subseafloor sedimentary metagenomes.</title>
        <authorList>
            <person name="Kawai M."/>
            <person name="Futagami T."/>
            <person name="Toyoda A."/>
            <person name="Takaki Y."/>
            <person name="Nishi S."/>
            <person name="Hori S."/>
            <person name="Arai W."/>
            <person name="Tsubouchi T."/>
            <person name="Morono Y."/>
            <person name="Uchiyama I."/>
            <person name="Ito T."/>
            <person name="Fujiyama A."/>
            <person name="Inagaki F."/>
            <person name="Takami H."/>
        </authorList>
    </citation>
    <scope>NUCLEOTIDE SEQUENCE</scope>
    <source>
        <strain evidence="1">Expedition CK06-06</strain>
    </source>
</reference>
<accession>X1QSD7</accession>
<protein>
    <submittedName>
        <fullName evidence="1">Uncharacterized protein</fullName>
    </submittedName>
</protein>
<evidence type="ECO:0000313" key="1">
    <source>
        <dbReference type="EMBL" id="GAI46179.1"/>
    </source>
</evidence>